<evidence type="ECO:0000313" key="2">
    <source>
        <dbReference type="Proteomes" id="UP001373714"/>
    </source>
</evidence>
<name>A0AAV9VES7_9PEZI</name>
<dbReference type="AlphaFoldDB" id="A0AAV9VES7"/>
<dbReference type="Proteomes" id="UP001373714">
    <property type="component" value="Unassembled WGS sequence"/>
</dbReference>
<sequence length="75" mass="8995">MNLEWVDMVFWARAKGELSHLKELRLTMATETPDEKKLCKLVDRYRSQCQWPEIIKHVDWSDGHGKVTWMALFLF</sequence>
<dbReference type="EMBL" id="JAVHNS010000003">
    <property type="protein sequence ID" value="KAK6360480.1"/>
    <property type="molecule type" value="Genomic_DNA"/>
</dbReference>
<organism evidence="1 2">
    <name type="scientific">Orbilia blumenaviensis</name>
    <dbReference type="NCBI Taxonomy" id="1796055"/>
    <lineage>
        <taxon>Eukaryota</taxon>
        <taxon>Fungi</taxon>
        <taxon>Dikarya</taxon>
        <taxon>Ascomycota</taxon>
        <taxon>Pezizomycotina</taxon>
        <taxon>Orbiliomycetes</taxon>
        <taxon>Orbiliales</taxon>
        <taxon>Orbiliaceae</taxon>
        <taxon>Orbilia</taxon>
    </lineage>
</organism>
<evidence type="ECO:0000313" key="1">
    <source>
        <dbReference type="EMBL" id="KAK6360480.1"/>
    </source>
</evidence>
<protein>
    <submittedName>
        <fullName evidence="1">Uncharacterized protein</fullName>
    </submittedName>
</protein>
<gene>
    <name evidence="1" type="ORF">TWF730_006622</name>
</gene>
<proteinExistence type="predicted"/>
<accession>A0AAV9VES7</accession>
<keyword evidence="2" id="KW-1185">Reference proteome</keyword>
<reference evidence="1 2" key="1">
    <citation type="submission" date="2019-10" db="EMBL/GenBank/DDBJ databases">
        <authorList>
            <person name="Palmer J.M."/>
        </authorList>
    </citation>
    <scope>NUCLEOTIDE SEQUENCE [LARGE SCALE GENOMIC DNA]</scope>
    <source>
        <strain evidence="1 2">TWF730</strain>
    </source>
</reference>
<comment type="caution">
    <text evidence="1">The sequence shown here is derived from an EMBL/GenBank/DDBJ whole genome shotgun (WGS) entry which is preliminary data.</text>
</comment>